<name>A0AAV7PDL7_PLEWA</name>
<dbReference type="Gene3D" id="1.10.8.1120">
    <property type="entry name" value="Histone RNA hairpin-binding protein RNA-binding domain"/>
    <property type="match status" value="1"/>
</dbReference>
<dbReference type="PANTHER" id="PTHR17408">
    <property type="entry name" value="HISTONE RNA HAIRPIN-BINDING PROTEIN"/>
    <property type="match status" value="1"/>
</dbReference>
<evidence type="ECO:0000313" key="6">
    <source>
        <dbReference type="Proteomes" id="UP001066276"/>
    </source>
</evidence>
<reference evidence="5" key="1">
    <citation type="journal article" date="2022" name="bioRxiv">
        <title>Sequencing and chromosome-scale assembly of the giantPleurodeles waltlgenome.</title>
        <authorList>
            <person name="Brown T."/>
            <person name="Elewa A."/>
            <person name="Iarovenko S."/>
            <person name="Subramanian E."/>
            <person name="Araus A.J."/>
            <person name="Petzold A."/>
            <person name="Susuki M."/>
            <person name="Suzuki K.-i.T."/>
            <person name="Hayashi T."/>
            <person name="Toyoda A."/>
            <person name="Oliveira C."/>
            <person name="Osipova E."/>
            <person name="Leigh N.D."/>
            <person name="Simon A."/>
            <person name="Yun M.H."/>
        </authorList>
    </citation>
    <scope>NUCLEOTIDE SEQUENCE</scope>
    <source>
        <strain evidence="5">20211129_DDA</strain>
        <tissue evidence="5">Liver</tissue>
    </source>
</reference>
<gene>
    <name evidence="5" type="ORF">NDU88_004709</name>
</gene>
<evidence type="ECO:0000256" key="2">
    <source>
        <dbReference type="ARBA" id="ARBA00022884"/>
    </source>
</evidence>
<feature type="domain" description="Histone RNA hairpin-binding protein RNA-binding" evidence="4">
    <location>
        <begin position="118"/>
        <end position="186"/>
    </location>
</feature>
<dbReference type="GO" id="GO:0003729">
    <property type="term" value="F:mRNA binding"/>
    <property type="evidence" value="ECO:0007669"/>
    <property type="project" value="InterPro"/>
</dbReference>
<keyword evidence="6" id="KW-1185">Reference proteome</keyword>
<comment type="similarity">
    <text evidence="1">Belongs to the SLBP family.</text>
</comment>
<dbReference type="InterPro" id="IPR029344">
    <property type="entry name" value="SLBP_RNA_bind"/>
</dbReference>
<evidence type="ECO:0000256" key="1">
    <source>
        <dbReference type="ARBA" id="ARBA00006151"/>
    </source>
</evidence>
<dbReference type="InterPro" id="IPR038294">
    <property type="entry name" value="SLBP_RNA_bind_sf"/>
</dbReference>
<feature type="region of interest" description="Disordered" evidence="3">
    <location>
        <begin position="1"/>
        <end position="22"/>
    </location>
</feature>
<dbReference type="GO" id="GO:0071207">
    <property type="term" value="F:histone pre-mRNA stem-loop binding"/>
    <property type="evidence" value="ECO:0007669"/>
    <property type="project" value="TreeGrafter"/>
</dbReference>
<sequence>MESGDAGWMQQELPGCSLPQEPMQQMDTLPAALLPEPWMLVEYSSALEELLGVNTRSRILSSDLPISEDVNSEDRISMQRPWMPEPIPPGMVSVAVSTEPDLNCGRKAYYRDPSKYETDEATLRRRQKQIDYGKNTIEYLRYLQQVPRAQRKPGIHPKSPNKYRKYSRRSWDTQIKLWRRALHTWDTPAEPSALEAPIDDHSKRQLEECLGSFKAFEDVLADSIEKQTCPSSQLWGSEDTSFNWLKFLEEAEGCKNGPWMWI</sequence>
<dbReference type="GO" id="GO:0006398">
    <property type="term" value="P:mRNA 3'-end processing by stem-loop binding and cleavage"/>
    <property type="evidence" value="ECO:0007669"/>
    <property type="project" value="TreeGrafter"/>
</dbReference>
<dbReference type="EMBL" id="JANPWB010000011">
    <property type="protein sequence ID" value="KAJ1126301.1"/>
    <property type="molecule type" value="Genomic_DNA"/>
</dbReference>
<organism evidence="5 6">
    <name type="scientific">Pleurodeles waltl</name>
    <name type="common">Iberian ribbed newt</name>
    <dbReference type="NCBI Taxonomy" id="8319"/>
    <lineage>
        <taxon>Eukaryota</taxon>
        <taxon>Metazoa</taxon>
        <taxon>Chordata</taxon>
        <taxon>Craniata</taxon>
        <taxon>Vertebrata</taxon>
        <taxon>Euteleostomi</taxon>
        <taxon>Amphibia</taxon>
        <taxon>Batrachia</taxon>
        <taxon>Caudata</taxon>
        <taxon>Salamandroidea</taxon>
        <taxon>Salamandridae</taxon>
        <taxon>Pleurodelinae</taxon>
        <taxon>Pleurodeles</taxon>
    </lineage>
</organism>
<evidence type="ECO:0000313" key="5">
    <source>
        <dbReference type="EMBL" id="KAJ1126301.1"/>
    </source>
</evidence>
<accession>A0AAV7PDL7</accession>
<dbReference type="GO" id="GO:0051028">
    <property type="term" value="P:mRNA transport"/>
    <property type="evidence" value="ECO:0007669"/>
    <property type="project" value="TreeGrafter"/>
</dbReference>
<proteinExistence type="inferred from homology"/>
<comment type="caution">
    <text evidence="5">The sequence shown here is derived from an EMBL/GenBank/DDBJ whole genome shotgun (WGS) entry which is preliminary data.</text>
</comment>
<evidence type="ECO:0000259" key="4">
    <source>
        <dbReference type="Pfam" id="PF15247"/>
    </source>
</evidence>
<dbReference type="PANTHER" id="PTHR17408:SF11">
    <property type="entry name" value="STEM-LOOP BINDING PROTEIN-LIKE"/>
    <property type="match status" value="1"/>
</dbReference>
<protein>
    <recommendedName>
        <fullName evidence="4">Histone RNA hairpin-binding protein RNA-binding domain-containing protein</fullName>
    </recommendedName>
</protein>
<dbReference type="Proteomes" id="UP001066276">
    <property type="component" value="Chromosome 7"/>
</dbReference>
<dbReference type="FunFam" id="1.10.8.1120:FF:000001">
    <property type="entry name" value="Histone RNA hairpin-binding protein-like"/>
    <property type="match status" value="1"/>
</dbReference>
<dbReference type="GO" id="GO:0005737">
    <property type="term" value="C:cytoplasm"/>
    <property type="evidence" value="ECO:0007669"/>
    <property type="project" value="TreeGrafter"/>
</dbReference>
<evidence type="ECO:0000256" key="3">
    <source>
        <dbReference type="SAM" id="MobiDB-lite"/>
    </source>
</evidence>
<dbReference type="AlphaFoldDB" id="A0AAV7PDL7"/>
<keyword evidence="2" id="KW-0694">RNA-binding</keyword>
<dbReference type="InterPro" id="IPR026502">
    <property type="entry name" value="SLBP1/SLBP2"/>
</dbReference>
<dbReference type="Pfam" id="PF15247">
    <property type="entry name" value="SLBP_RNA_bind"/>
    <property type="match status" value="1"/>
</dbReference>
<dbReference type="GO" id="GO:0071204">
    <property type="term" value="C:histone pre-mRNA 3'end processing complex"/>
    <property type="evidence" value="ECO:0007669"/>
    <property type="project" value="TreeGrafter"/>
</dbReference>